<dbReference type="SUPFAM" id="SSF103481">
    <property type="entry name" value="Multidrug resistance efflux transporter EmrE"/>
    <property type="match status" value="2"/>
</dbReference>
<comment type="similarity">
    <text evidence="1">Belongs to the EamA transporter family.</text>
</comment>
<keyword evidence="2" id="KW-0812">Transmembrane</keyword>
<feature type="transmembrane region" description="Helical" evidence="2">
    <location>
        <begin position="205"/>
        <end position="223"/>
    </location>
</feature>
<feature type="transmembrane region" description="Helical" evidence="2">
    <location>
        <begin position="64"/>
        <end position="83"/>
    </location>
</feature>
<feature type="transmembrane region" description="Helical" evidence="2">
    <location>
        <begin position="6"/>
        <end position="24"/>
    </location>
</feature>
<feature type="transmembrane region" description="Helical" evidence="2">
    <location>
        <begin position="235"/>
        <end position="256"/>
    </location>
</feature>
<comment type="caution">
    <text evidence="4">The sequence shown here is derived from an EMBL/GenBank/DDBJ whole genome shotgun (WGS) entry which is preliminary data.</text>
</comment>
<dbReference type="Gene3D" id="1.10.3730.20">
    <property type="match status" value="2"/>
</dbReference>
<evidence type="ECO:0000256" key="1">
    <source>
        <dbReference type="ARBA" id="ARBA00007362"/>
    </source>
</evidence>
<dbReference type="Pfam" id="PF00892">
    <property type="entry name" value="EamA"/>
    <property type="match status" value="2"/>
</dbReference>
<organism evidence="4 5">
    <name type="scientific">Candidatus Faecenecus gallistercoris</name>
    <dbReference type="NCBI Taxonomy" id="2840793"/>
    <lineage>
        <taxon>Bacteria</taxon>
        <taxon>Bacillati</taxon>
        <taxon>Bacillota</taxon>
        <taxon>Bacillota incertae sedis</taxon>
        <taxon>Candidatus Faecenecus</taxon>
    </lineage>
</organism>
<dbReference type="AlphaFoldDB" id="A0A9D1CKH3"/>
<feature type="transmembrane region" description="Helical" evidence="2">
    <location>
        <begin position="36"/>
        <end position="58"/>
    </location>
</feature>
<feature type="domain" description="EamA" evidence="3">
    <location>
        <begin position="2"/>
        <end position="135"/>
    </location>
</feature>
<reference evidence="4" key="2">
    <citation type="journal article" date="2021" name="PeerJ">
        <title>Extensive microbial diversity within the chicken gut microbiome revealed by metagenomics and culture.</title>
        <authorList>
            <person name="Gilroy R."/>
            <person name="Ravi A."/>
            <person name="Getino M."/>
            <person name="Pursley I."/>
            <person name="Horton D.L."/>
            <person name="Alikhan N.F."/>
            <person name="Baker D."/>
            <person name="Gharbi K."/>
            <person name="Hall N."/>
            <person name="Watson M."/>
            <person name="Adriaenssens E.M."/>
            <person name="Foster-Nyarko E."/>
            <person name="Jarju S."/>
            <person name="Secka A."/>
            <person name="Antonio M."/>
            <person name="Oren A."/>
            <person name="Chaudhuri R.R."/>
            <person name="La Ragione R."/>
            <person name="Hildebrand F."/>
            <person name="Pallen M.J."/>
        </authorList>
    </citation>
    <scope>NUCLEOTIDE SEQUENCE</scope>
    <source>
        <strain evidence="4">CHK165-10780</strain>
    </source>
</reference>
<reference evidence="4" key="1">
    <citation type="submission" date="2020-10" db="EMBL/GenBank/DDBJ databases">
        <authorList>
            <person name="Gilroy R."/>
        </authorList>
    </citation>
    <scope>NUCLEOTIDE SEQUENCE</scope>
    <source>
        <strain evidence="4">CHK165-10780</strain>
    </source>
</reference>
<dbReference type="Proteomes" id="UP000886725">
    <property type="component" value="Unassembled WGS sequence"/>
</dbReference>
<dbReference type="GO" id="GO:0016020">
    <property type="term" value="C:membrane"/>
    <property type="evidence" value="ECO:0007669"/>
    <property type="project" value="InterPro"/>
</dbReference>
<feature type="transmembrane region" description="Helical" evidence="2">
    <location>
        <begin position="90"/>
        <end position="112"/>
    </location>
</feature>
<feature type="transmembrane region" description="Helical" evidence="2">
    <location>
        <begin position="263"/>
        <end position="280"/>
    </location>
</feature>
<protein>
    <submittedName>
        <fullName evidence="4">EamA family transporter</fullName>
    </submittedName>
</protein>
<keyword evidence="2" id="KW-1133">Transmembrane helix</keyword>
<feature type="transmembrane region" description="Helical" evidence="2">
    <location>
        <begin position="118"/>
        <end position="135"/>
    </location>
</feature>
<gene>
    <name evidence="4" type="ORF">IAC85_03545</name>
</gene>
<dbReference type="EMBL" id="DVFU01000068">
    <property type="protein sequence ID" value="HIQ64792.1"/>
    <property type="molecule type" value="Genomic_DNA"/>
</dbReference>
<feature type="transmembrane region" description="Helical" evidence="2">
    <location>
        <begin position="172"/>
        <end position="193"/>
    </location>
</feature>
<evidence type="ECO:0000256" key="2">
    <source>
        <dbReference type="SAM" id="Phobius"/>
    </source>
</evidence>
<evidence type="ECO:0000313" key="4">
    <source>
        <dbReference type="EMBL" id="HIQ64792.1"/>
    </source>
</evidence>
<feature type="transmembrane region" description="Helical" evidence="2">
    <location>
        <begin position="147"/>
        <end position="166"/>
    </location>
</feature>
<accession>A0A9D1CKH3</accession>
<name>A0A9D1CKH3_9FIRM</name>
<proteinExistence type="inferred from homology"/>
<sequence>MAIVYALFSAFFAGLMTLLLKYVMMKEEVNPLFATLVRTIIVFAVSLLWTFCTTKLSLEAPICYHIMLWLSALSMAGCWIFYFKSLEGGSATVVGTFDKASTILTILLSVIFLNEKLTIFKIVATFFLIIGTIAMSHGKLEKKSTIYCILMLIFASLMSIFSKLSATYEVDAILSLTYRMAIVFGVTLVAYLFQKQKQTSKVSKKGYLVLTFASFTTLFSWFFYFKALSLGEASIVIPINKLSLVLIAVGSIFVFHEKLNKKNRFGLFCMVFASILLMFGNR</sequence>
<evidence type="ECO:0000259" key="3">
    <source>
        <dbReference type="Pfam" id="PF00892"/>
    </source>
</evidence>
<dbReference type="InterPro" id="IPR000620">
    <property type="entry name" value="EamA_dom"/>
</dbReference>
<dbReference type="PANTHER" id="PTHR22911:SF137">
    <property type="entry name" value="SOLUTE CARRIER FAMILY 35 MEMBER G2-RELATED"/>
    <property type="match status" value="1"/>
</dbReference>
<dbReference type="InterPro" id="IPR037185">
    <property type="entry name" value="EmrE-like"/>
</dbReference>
<dbReference type="PANTHER" id="PTHR22911">
    <property type="entry name" value="ACYL-MALONYL CONDENSING ENZYME-RELATED"/>
    <property type="match status" value="1"/>
</dbReference>
<keyword evidence="2" id="KW-0472">Membrane</keyword>
<evidence type="ECO:0000313" key="5">
    <source>
        <dbReference type="Proteomes" id="UP000886725"/>
    </source>
</evidence>
<feature type="domain" description="EamA" evidence="3">
    <location>
        <begin position="146"/>
        <end position="278"/>
    </location>
</feature>